<evidence type="ECO:0000256" key="1">
    <source>
        <dbReference type="SAM" id="Phobius"/>
    </source>
</evidence>
<reference evidence="3" key="1">
    <citation type="journal article" date="2018" name="Nat. Microbiol.">
        <title>Leveraging single-cell genomics to expand the fungal tree of life.</title>
        <authorList>
            <person name="Ahrendt S.R."/>
            <person name="Quandt C.A."/>
            <person name="Ciobanu D."/>
            <person name="Clum A."/>
            <person name="Salamov A."/>
            <person name="Andreopoulos B."/>
            <person name="Cheng J.F."/>
            <person name="Woyke T."/>
            <person name="Pelin A."/>
            <person name="Henrissat B."/>
            <person name="Reynolds N.K."/>
            <person name="Benny G.L."/>
            <person name="Smith M.E."/>
            <person name="James T.Y."/>
            <person name="Grigoriev I.V."/>
        </authorList>
    </citation>
    <scope>NUCLEOTIDE SEQUENCE [LARGE SCALE GENOMIC DNA]</scope>
    <source>
        <strain evidence="3">CSF55</strain>
    </source>
</reference>
<proteinExistence type="predicted"/>
<feature type="transmembrane region" description="Helical" evidence="1">
    <location>
        <begin position="6"/>
        <end position="25"/>
    </location>
</feature>
<sequence length="63" mass="7113">MGLTNFWNGLVLFILILGQVINAIFNSPTGLCLFRQETEGLDVIDFIKLELGIPAWSDDEMNR</sequence>
<accession>A0A4P9YQ29</accession>
<evidence type="ECO:0000313" key="3">
    <source>
        <dbReference type="Proteomes" id="UP000281549"/>
    </source>
</evidence>
<dbReference type="EMBL" id="ML004921">
    <property type="protein sequence ID" value="RKP21903.1"/>
    <property type="molecule type" value="Genomic_DNA"/>
</dbReference>
<organism evidence="2 3">
    <name type="scientific">Rozella allomycis (strain CSF55)</name>
    <dbReference type="NCBI Taxonomy" id="988480"/>
    <lineage>
        <taxon>Eukaryota</taxon>
        <taxon>Fungi</taxon>
        <taxon>Fungi incertae sedis</taxon>
        <taxon>Cryptomycota</taxon>
        <taxon>Cryptomycota incertae sedis</taxon>
        <taxon>Rozella</taxon>
    </lineage>
</organism>
<protein>
    <submittedName>
        <fullName evidence="2">Uncharacterized protein</fullName>
    </submittedName>
</protein>
<evidence type="ECO:0000313" key="2">
    <source>
        <dbReference type="EMBL" id="RKP21903.1"/>
    </source>
</evidence>
<name>A0A4P9YQ29_ROZAC</name>
<keyword evidence="1" id="KW-0472">Membrane</keyword>
<keyword evidence="1" id="KW-1133">Transmembrane helix</keyword>
<dbReference type="Proteomes" id="UP000281549">
    <property type="component" value="Unassembled WGS sequence"/>
</dbReference>
<keyword evidence="1" id="KW-0812">Transmembrane</keyword>
<dbReference type="AlphaFoldDB" id="A0A4P9YQ29"/>
<gene>
    <name evidence="2" type="ORF">ROZALSC1DRAFT_26697</name>
</gene>